<dbReference type="PANTHER" id="PTHR34210:SF1">
    <property type="entry name" value="OS03G0274700 PROTEIN"/>
    <property type="match status" value="1"/>
</dbReference>
<dbReference type="AlphaFoldDB" id="A0A9E7FGW3"/>
<dbReference type="EMBL" id="CP097506">
    <property type="protein sequence ID" value="URD96430.1"/>
    <property type="molecule type" value="Genomic_DNA"/>
</dbReference>
<gene>
    <name evidence="2" type="ORF">MUK42_32400</name>
</gene>
<dbReference type="OrthoDB" id="1899623at2759"/>
<accession>A0A9E7FGW3</accession>
<evidence type="ECO:0000313" key="2">
    <source>
        <dbReference type="EMBL" id="URD96430.1"/>
    </source>
</evidence>
<evidence type="ECO:0000313" key="3">
    <source>
        <dbReference type="Proteomes" id="UP001055439"/>
    </source>
</evidence>
<keyword evidence="3" id="KW-1185">Reference proteome</keyword>
<evidence type="ECO:0000256" key="1">
    <source>
        <dbReference type="SAM" id="Coils"/>
    </source>
</evidence>
<name>A0A9E7FGW3_9LILI</name>
<organism evidence="2 3">
    <name type="scientific">Musa troglodytarum</name>
    <name type="common">fe'i banana</name>
    <dbReference type="NCBI Taxonomy" id="320322"/>
    <lineage>
        <taxon>Eukaryota</taxon>
        <taxon>Viridiplantae</taxon>
        <taxon>Streptophyta</taxon>
        <taxon>Embryophyta</taxon>
        <taxon>Tracheophyta</taxon>
        <taxon>Spermatophyta</taxon>
        <taxon>Magnoliopsida</taxon>
        <taxon>Liliopsida</taxon>
        <taxon>Zingiberales</taxon>
        <taxon>Musaceae</taxon>
        <taxon>Musa</taxon>
    </lineage>
</organism>
<dbReference type="PANTHER" id="PTHR34210">
    <property type="entry name" value="OS01G0252900 PROTEIN"/>
    <property type="match status" value="1"/>
</dbReference>
<sequence>MNFDLGPGSNVLSTLYEAQMSDSKLGREMQINRDPRAHARQDELVSTFDDSTLPQTFEGLEQKFVNDIINLAKEQQEAEDRENARHRERLNEINTQYQEKLLAVRARQATQREDMLLKESQARYQQYQQASANSYRSNAGASDAHGFGAAPNAVGTYDDAPRGYAAGHYDSYGERAELSRGGARGRGFGSRGRYPGGLAVVLSCNFSAECPIHVRMQLAKQQLYLNDSFCHVPGSSSF</sequence>
<keyword evidence="1" id="KW-0175">Coiled coil</keyword>
<reference evidence="2" key="1">
    <citation type="submission" date="2022-05" db="EMBL/GenBank/DDBJ databases">
        <title>The Musa troglodytarum L. genome provides insights into the mechanism of non-climacteric behaviour and enrichment of carotenoids.</title>
        <authorList>
            <person name="Wang J."/>
        </authorList>
    </citation>
    <scope>NUCLEOTIDE SEQUENCE</scope>
    <source>
        <tissue evidence="2">Leaf</tissue>
    </source>
</reference>
<dbReference type="Proteomes" id="UP001055439">
    <property type="component" value="Chromosome 4"/>
</dbReference>
<protein>
    <submittedName>
        <fullName evidence="2">Uncharacterized protein</fullName>
    </submittedName>
</protein>
<proteinExistence type="predicted"/>
<feature type="coiled-coil region" evidence="1">
    <location>
        <begin position="69"/>
        <end position="107"/>
    </location>
</feature>
<feature type="non-terminal residue" evidence="2">
    <location>
        <position position="238"/>
    </location>
</feature>